<dbReference type="PANTHER" id="PTHR21661">
    <property type="entry name" value="EPOXIDE HYDROLASE 1-RELATED"/>
    <property type="match status" value="1"/>
</dbReference>
<dbReference type="InterPro" id="IPR000639">
    <property type="entry name" value="Epox_hydrolase-like"/>
</dbReference>
<organism evidence="9">
    <name type="scientific">Darwinula stevensoni</name>
    <dbReference type="NCBI Taxonomy" id="69355"/>
    <lineage>
        <taxon>Eukaryota</taxon>
        <taxon>Metazoa</taxon>
        <taxon>Ecdysozoa</taxon>
        <taxon>Arthropoda</taxon>
        <taxon>Crustacea</taxon>
        <taxon>Oligostraca</taxon>
        <taxon>Ostracoda</taxon>
        <taxon>Podocopa</taxon>
        <taxon>Podocopida</taxon>
        <taxon>Darwinulocopina</taxon>
        <taxon>Darwinuloidea</taxon>
        <taxon>Darwinulidae</taxon>
        <taxon>Darwinula</taxon>
    </lineage>
</organism>
<dbReference type="GO" id="GO:0033961">
    <property type="term" value="F:cis-stilbene-oxide hydrolase activity"/>
    <property type="evidence" value="ECO:0007669"/>
    <property type="project" value="UniProtKB-UniRule"/>
</dbReference>
<dbReference type="InterPro" id="IPR029058">
    <property type="entry name" value="AB_hydrolase_fold"/>
</dbReference>
<dbReference type="PRINTS" id="PR00412">
    <property type="entry name" value="EPOXHYDRLASE"/>
</dbReference>
<keyword evidence="4 6" id="KW-0058">Aromatic hydrocarbons catabolism</keyword>
<dbReference type="Pfam" id="PF06441">
    <property type="entry name" value="EHN"/>
    <property type="match status" value="1"/>
</dbReference>
<evidence type="ECO:0000313" key="9">
    <source>
        <dbReference type="EMBL" id="CAD7248538.1"/>
    </source>
</evidence>
<protein>
    <recommendedName>
        <fullName evidence="6">Epoxide hydrolase</fullName>
        <ecNumber evidence="6">3.3.2.9</ecNumber>
    </recommendedName>
</protein>
<dbReference type="InterPro" id="IPR010497">
    <property type="entry name" value="Epoxide_hydro_N"/>
</dbReference>
<evidence type="ECO:0000256" key="1">
    <source>
        <dbReference type="ARBA" id="ARBA00000221"/>
    </source>
</evidence>
<dbReference type="InterPro" id="IPR016292">
    <property type="entry name" value="Epoxide_hydrolase"/>
</dbReference>
<keyword evidence="10" id="KW-1185">Reference proteome</keyword>
<gene>
    <name evidence="9" type="ORF">DSTB1V02_LOCUS8350</name>
</gene>
<reference evidence="9" key="1">
    <citation type="submission" date="2020-11" db="EMBL/GenBank/DDBJ databases">
        <authorList>
            <person name="Tran Van P."/>
        </authorList>
    </citation>
    <scope>NUCLEOTIDE SEQUENCE</scope>
</reference>
<keyword evidence="5 6" id="KW-0378">Hydrolase</keyword>
<evidence type="ECO:0000256" key="7">
    <source>
        <dbReference type="PIRSR" id="PIRSR001112-1"/>
    </source>
</evidence>
<dbReference type="PANTHER" id="PTHR21661:SF35">
    <property type="entry name" value="EPOXIDE HYDROLASE"/>
    <property type="match status" value="1"/>
</dbReference>
<dbReference type="Proteomes" id="UP000677054">
    <property type="component" value="Unassembled WGS sequence"/>
</dbReference>
<dbReference type="OrthoDB" id="7130006at2759"/>
<name>A0A7R9A5N4_9CRUS</name>
<keyword evidence="6" id="KW-0256">Endoplasmic reticulum</keyword>
<evidence type="ECO:0000313" key="10">
    <source>
        <dbReference type="Proteomes" id="UP000677054"/>
    </source>
</evidence>
<dbReference type="EMBL" id="CAJPEV010001894">
    <property type="protein sequence ID" value="CAG0894760.1"/>
    <property type="molecule type" value="Genomic_DNA"/>
</dbReference>
<comment type="catalytic activity">
    <reaction evidence="1 6">
        <text>1-(4-methoxyphenyl)-N-methyl-N-[(3-methyloxetan-3-yl)methyl]methanamine + H2O = 2-{[(4-methoxybenzyl)(methyl)amino]methyl}-2-methylpropane-1,3-diol</text>
        <dbReference type="Rhea" id="RHEA:55764"/>
        <dbReference type="ChEBI" id="CHEBI:15377"/>
        <dbReference type="ChEBI" id="CHEBI:139161"/>
        <dbReference type="ChEBI" id="CHEBI:139164"/>
        <dbReference type="EC" id="3.3.2.9"/>
    </reaction>
</comment>
<comment type="subcellular location">
    <subcellularLocation>
        <location evidence="6">Endoplasmic reticulum membrane</location>
    </subcellularLocation>
    <subcellularLocation>
        <location evidence="2">Microsome membrane</location>
        <topology evidence="2">Single-pass membrane protein</topology>
    </subcellularLocation>
</comment>
<evidence type="ECO:0000256" key="4">
    <source>
        <dbReference type="ARBA" id="ARBA00022797"/>
    </source>
</evidence>
<feature type="active site" description="Proton donor" evidence="7">
    <location>
        <position position="379"/>
    </location>
</feature>
<sequence length="459" mass="51489">MKGLLVMPPALAFMVKASIVLAVLLGVYIKFVVKDPEPPVLEDVYWGPGEPPAKPDLSVRPFVVSFPEKGLEELRRRLELDSRLVQALEGQGFRYGFNAAFLEEVQQYWLDEYDWRKEEARLNALPHFKTYIQGLNVHFVHVKPGAGKGKGKTCPVLLLHGWPGSFFEFYKAGSRDVKEPCSLELVIPSLPGYGFSDTAAKSGLGAIETARIMMTLMHERLGFSTFYVQGGDWGSLIATAMGAIYPDKVKGIHLNMLVVNTPGVTLKWLLGHFVHPSLVCDIPDRWKLYPMKEKLSYMLQETGYLHIQATKPDTVGVGLSQSPLGLAAYILEKFSTWTNKSSMGEWDGGLKSTFALDDLLTNVMVYWISNSITTSMRIYSESFSPAAQGFDSVPVRVPTGMAAFPDEIFVHPKSFMEHRYYDIVTYDDMPRGGHFAAFQEPQILAQHFLKFLSLVEKRE</sequence>
<dbReference type="Gene3D" id="3.40.50.1820">
    <property type="entry name" value="alpha/beta hydrolase"/>
    <property type="match status" value="1"/>
</dbReference>
<comment type="similarity">
    <text evidence="3 6">Belongs to the peptidase S33 family.</text>
</comment>
<keyword evidence="6" id="KW-0472">Membrane</keyword>
<dbReference type="PIRSF" id="PIRSF001112">
    <property type="entry name" value="Epoxide_hydrolase"/>
    <property type="match status" value="1"/>
</dbReference>
<dbReference type="AlphaFoldDB" id="A0A7R9A5N4"/>
<dbReference type="GO" id="GO:0005789">
    <property type="term" value="C:endoplasmic reticulum membrane"/>
    <property type="evidence" value="ECO:0007669"/>
    <property type="project" value="UniProtKB-SubCell"/>
</dbReference>
<proteinExistence type="inferred from homology"/>
<feature type="domain" description="Epoxide hydrolase N-terminal" evidence="8">
    <location>
        <begin position="59"/>
        <end position="169"/>
    </location>
</feature>
<accession>A0A7R9A5N4</accession>
<dbReference type="SUPFAM" id="SSF53474">
    <property type="entry name" value="alpha/beta-Hydrolases"/>
    <property type="match status" value="1"/>
</dbReference>
<feature type="active site" description="Proton acceptor" evidence="7">
    <location>
        <position position="434"/>
    </location>
</feature>
<feature type="active site" description="Nucleophile" evidence="7">
    <location>
        <position position="232"/>
    </location>
</feature>
<evidence type="ECO:0000256" key="3">
    <source>
        <dbReference type="ARBA" id="ARBA00010088"/>
    </source>
</evidence>
<dbReference type="EC" id="3.3.2.9" evidence="6"/>
<evidence type="ECO:0000256" key="2">
    <source>
        <dbReference type="ARBA" id="ARBA00004111"/>
    </source>
</evidence>
<comment type="catalytic activity">
    <reaction evidence="6">
        <text>cis-stilbene oxide + H2O = (1R,2R)-hydrobenzoin</text>
        <dbReference type="Rhea" id="RHEA:23900"/>
        <dbReference type="ChEBI" id="CHEBI:15377"/>
        <dbReference type="ChEBI" id="CHEBI:50004"/>
        <dbReference type="ChEBI" id="CHEBI:50014"/>
        <dbReference type="EC" id="3.3.2.9"/>
    </reaction>
</comment>
<evidence type="ECO:0000256" key="6">
    <source>
        <dbReference type="PIRNR" id="PIRNR001112"/>
    </source>
</evidence>
<evidence type="ECO:0000256" key="5">
    <source>
        <dbReference type="ARBA" id="ARBA00022801"/>
    </source>
</evidence>
<dbReference type="GO" id="GO:0097176">
    <property type="term" value="P:epoxide metabolic process"/>
    <property type="evidence" value="ECO:0007669"/>
    <property type="project" value="TreeGrafter"/>
</dbReference>
<dbReference type="EMBL" id="LR901411">
    <property type="protein sequence ID" value="CAD7248538.1"/>
    <property type="molecule type" value="Genomic_DNA"/>
</dbReference>
<evidence type="ECO:0000259" key="8">
    <source>
        <dbReference type="Pfam" id="PF06441"/>
    </source>
</evidence>